<dbReference type="GO" id="GO:0030788">
    <property type="term" value="F:precorrin-2 C20-methyltransferase activity"/>
    <property type="evidence" value="ECO:0007669"/>
    <property type="project" value="UniProtKB-EC"/>
</dbReference>
<dbReference type="RefSeq" id="WP_262394853.1">
    <property type="nucleotide sequence ID" value="NZ_JACRTD010000003.1"/>
</dbReference>
<dbReference type="InterPro" id="IPR000878">
    <property type="entry name" value="4pyrrol_Mease"/>
</dbReference>
<dbReference type="Pfam" id="PF00590">
    <property type="entry name" value="TP_methylase"/>
    <property type="match status" value="1"/>
</dbReference>
<dbReference type="EC" id="2.1.1.130" evidence="9"/>
<proteinExistence type="inferred from homology"/>
<dbReference type="EMBL" id="JACRTD010000003">
    <property type="protein sequence ID" value="MBC8585074.1"/>
    <property type="molecule type" value="Genomic_DNA"/>
</dbReference>
<feature type="domain" description="Tetrapyrrole methylase" evidence="8">
    <location>
        <begin position="5"/>
        <end position="214"/>
    </location>
</feature>
<keyword evidence="3" id="KW-0169">Cobalamin biosynthesis</keyword>
<evidence type="ECO:0000259" key="8">
    <source>
        <dbReference type="Pfam" id="PF00590"/>
    </source>
</evidence>
<dbReference type="SUPFAM" id="SSF53790">
    <property type="entry name" value="Tetrapyrrole methylase"/>
    <property type="match status" value="1"/>
</dbReference>
<organism evidence="9 10">
    <name type="scientific">Youxingia wuxianensis</name>
    <dbReference type="NCBI Taxonomy" id="2763678"/>
    <lineage>
        <taxon>Bacteria</taxon>
        <taxon>Bacillati</taxon>
        <taxon>Bacillota</taxon>
        <taxon>Clostridia</taxon>
        <taxon>Eubacteriales</taxon>
        <taxon>Oscillospiraceae</taxon>
        <taxon>Youxingia</taxon>
    </lineage>
</organism>
<dbReference type="InterPro" id="IPR012382">
    <property type="entry name" value="CobI/CbiL"/>
</dbReference>
<evidence type="ECO:0000256" key="6">
    <source>
        <dbReference type="ARBA" id="ARBA00022691"/>
    </source>
</evidence>
<dbReference type="InterPro" id="IPR035996">
    <property type="entry name" value="4pyrrol_Methylase_sf"/>
</dbReference>
<dbReference type="InterPro" id="IPR014777">
    <property type="entry name" value="4pyrrole_Mease_sub1"/>
</dbReference>
<evidence type="ECO:0000313" key="9">
    <source>
        <dbReference type="EMBL" id="MBC8585074.1"/>
    </source>
</evidence>
<evidence type="ECO:0000256" key="4">
    <source>
        <dbReference type="ARBA" id="ARBA00022603"/>
    </source>
</evidence>
<dbReference type="PIRSF" id="PIRSF036427">
    <property type="entry name" value="Precrrn-2_mtase"/>
    <property type="match status" value="1"/>
</dbReference>
<protein>
    <submittedName>
        <fullName evidence="9">Precorrin-2 C(20)-methyltransferase</fullName>
        <ecNumber evidence="9">2.1.1.130</ecNumber>
    </submittedName>
</protein>
<dbReference type="NCBIfam" id="TIGR01467">
    <property type="entry name" value="cobI_cbiL"/>
    <property type="match status" value="1"/>
</dbReference>
<evidence type="ECO:0000256" key="5">
    <source>
        <dbReference type="ARBA" id="ARBA00022679"/>
    </source>
</evidence>
<dbReference type="GO" id="GO:0009236">
    <property type="term" value="P:cobalamin biosynthetic process"/>
    <property type="evidence" value="ECO:0007669"/>
    <property type="project" value="UniProtKB-UniRule"/>
</dbReference>
<evidence type="ECO:0000256" key="7">
    <source>
        <dbReference type="PIRNR" id="PIRNR036427"/>
    </source>
</evidence>
<sequence>MKGILYGVSIGPGDPELITLKAVNIIQSCDIIAVPAANEDTSTALHIVRKVLPEIDSKKIIQLFMPMTRDKKQMEEYHQKAANIIKGYLDQANNVAMLTLGDATIYSTYLYVHRLIKEGGYETHIIPGVPSFCASAARLGIGLVEGAEPLHILPASYEGIEQGLALGGTKVLMKIGKSIDRIKRILKHNGQDENAMLIQKCGMEGEQTLCSLDQADENTSYFSVIIVKE</sequence>
<dbReference type="Gene3D" id="3.30.950.10">
    <property type="entry name" value="Methyltransferase, Cobalt-precorrin-4 Transmethylase, Domain 2"/>
    <property type="match status" value="1"/>
</dbReference>
<comment type="similarity">
    <text evidence="2 7">Belongs to the precorrin methyltransferase family.</text>
</comment>
<evidence type="ECO:0000256" key="2">
    <source>
        <dbReference type="ARBA" id="ARBA00005879"/>
    </source>
</evidence>
<keyword evidence="4 9" id="KW-0489">Methyltransferase</keyword>
<evidence type="ECO:0000256" key="3">
    <source>
        <dbReference type="ARBA" id="ARBA00022573"/>
    </source>
</evidence>
<evidence type="ECO:0000313" key="10">
    <source>
        <dbReference type="Proteomes" id="UP000623678"/>
    </source>
</evidence>
<dbReference type="Proteomes" id="UP000623678">
    <property type="component" value="Unassembled WGS sequence"/>
</dbReference>
<gene>
    <name evidence="9" type="primary">cobI</name>
    <name evidence="9" type="ORF">H8705_05705</name>
</gene>
<dbReference type="Gene3D" id="3.40.1010.10">
    <property type="entry name" value="Cobalt-precorrin-4 Transmethylase, Domain 1"/>
    <property type="match status" value="1"/>
</dbReference>
<comment type="caution">
    <text evidence="9">The sequence shown here is derived from an EMBL/GenBank/DDBJ whole genome shotgun (WGS) entry which is preliminary data.</text>
</comment>
<dbReference type="PANTHER" id="PTHR43467:SF2">
    <property type="entry name" value="COBALT-PRECORRIN-2 C(20)-METHYLTRANSFERASE"/>
    <property type="match status" value="1"/>
</dbReference>
<dbReference type="CDD" id="cd11645">
    <property type="entry name" value="Precorrin_2_C20_MT"/>
    <property type="match status" value="1"/>
</dbReference>
<keyword evidence="10" id="KW-1185">Reference proteome</keyword>
<dbReference type="PANTHER" id="PTHR43467">
    <property type="entry name" value="COBALT-PRECORRIN-2 C(20)-METHYLTRANSFERASE"/>
    <property type="match status" value="1"/>
</dbReference>
<keyword evidence="6" id="KW-0949">S-adenosyl-L-methionine</keyword>
<name>A0A926IGN9_9FIRM</name>
<accession>A0A926IGN9</accession>
<dbReference type="GO" id="GO:0032259">
    <property type="term" value="P:methylation"/>
    <property type="evidence" value="ECO:0007669"/>
    <property type="project" value="UniProtKB-KW"/>
</dbReference>
<comment type="pathway">
    <text evidence="1">Cofactor biosynthesis; adenosylcobalamin biosynthesis.</text>
</comment>
<dbReference type="InterPro" id="IPR006364">
    <property type="entry name" value="CobI/CbiL/CobIJ_dom"/>
</dbReference>
<reference evidence="9" key="1">
    <citation type="submission" date="2020-08" db="EMBL/GenBank/DDBJ databases">
        <title>Genome public.</title>
        <authorList>
            <person name="Liu C."/>
            <person name="Sun Q."/>
        </authorList>
    </citation>
    <scope>NUCLEOTIDE SEQUENCE</scope>
    <source>
        <strain evidence="9">NSJ-64</strain>
    </source>
</reference>
<keyword evidence="5 9" id="KW-0808">Transferase</keyword>
<evidence type="ECO:0000256" key="1">
    <source>
        <dbReference type="ARBA" id="ARBA00004953"/>
    </source>
</evidence>
<dbReference type="AlphaFoldDB" id="A0A926IGN9"/>
<dbReference type="InterPro" id="IPR014776">
    <property type="entry name" value="4pyrrole_Mease_sub2"/>
</dbReference>